<dbReference type="PANTHER" id="PTHR34817:SF2">
    <property type="entry name" value="NUCLEOTIDYLTRANSFERASE"/>
    <property type="match status" value="1"/>
</dbReference>
<dbReference type="STRING" id="1075417.SAMN05421823_102276"/>
<gene>
    <name evidence="1" type="ORF">SAMN05421823_102276</name>
</gene>
<dbReference type="AlphaFoldDB" id="A0A1G9AH15"/>
<evidence type="ECO:0000313" key="1">
    <source>
        <dbReference type="EMBL" id="SDK25840.1"/>
    </source>
</evidence>
<name>A0A1G9AH15_9BACT</name>
<protein>
    <recommendedName>
        <fullName evidence="3">Nucleotidyltransferase</fullName>
    </recommendedName>
</protein>
<dbReference type="RefSeq" id="WP_089680748.1">
    <property type="nucleotide sequence ID" value="NZ_FNFO01000002.1"/>
</dbReference>
<reference evidence="1 2" key="1">
    <citation type="submission" date="2016-10" db="EMBL/GenBank/DDBJ databases">
        <authorList>
            <person name="de Groot N.N."/>
        </authorList>
    </citation>
    <scope>NUCLEOTIDE SEQUENCE [LARGE SCALE GENOMIC DNA]</scope>
    <source>
        <strain evidence="1 2">DSM 25186</strain>
    </source>
</reference>
<keyword evidence="2" id="KW-1185">Reference proteome</keyword>
<dbReference type="OrthoDB" id="9796845at2"/>
<dbReference type="EMBL" id="FNFO01000002">
    <property type="protein sequence ID" value="SDK25840.1"/>
    <property type="molecule type" value="Genomic_DNA"/>
</dbReference>
<proteinExistence type="predicted"/>
<organism evidence="1 2">
    <name type="scientific">Catalinimonas alkaloidigena</name>
    <dbReference type="NCBI Taxonomy" id="1075417"/>
    <lineage>
        <taxon>Bacteria</taxon>
        <taxon>Pseudomonadati</taxon>
        <taxon>Bacteroidota</taxon>
        <taxon>Cytophagia</taxon>
        <taxon>Cytophagales</taxon>
        <taxon>Catalimonadaceae</taxon>
        <taxon>Catalinimonas</taxon>
    </lineage>
</organism>
<sequence>MKTLIQTRLAELERMHAICILYACETGSRAWGFPSPDSDYDVRFLYVHCPAWYVSLHEPKDSLEQLQDDGLIDLSGWELRKALRLLWKSNAALLERLQSPIVYRTDAAFLAEMQALAGACYSPVATMHHYLNMAKKSFEEIDGHATCKLKRLFYALRAATACRWVLTHDTPPPIVFPEMLDRLTIAPALRQRIEELIALKAGQSEAYIHPAEPLLTDFIRTTLAEAETRANDLPAGKGNLEAMNEFLYHTIQTTWN</sequence>
<dbReference type="Pfam" id="PF10127">
    <property type="entry name" value="RlaP"/>
    <property type="match status" value="1"/>
</dbReference>
<dbReference type="InterPro" id="IPR018775">
    <property type="entry name" value="RlaP"/>
</dbReference>
<dbReference type="PANTHER" id="PTHR34817">
    <property type="entry name" value="NUCLEOTIDYLTRANSFERASE"/>
    <property type="match status" value="1"/>
</dbReference>
<evidence type="ECO:0000313" key="2">
    <source>
        <dbReference type="Proteomes" id="UP000198510"/>
    </source>
</evidence>
<evidence type="ECO:0008006" key="3">
    <source>
        <dbReference type="Google" id="ProtNLM"/>
    </source>
</evidence>
<dbReference type="Proteomes" id="UP000198510">
    <property type="component" value="Unassembled WGS sequence"/>
</dbReference>
<accession>A0A1G9AH15</accession>